<proteinExistence type="inferred from homology"/>
<keyword evidence="6" id="KW-0325">Glycoprotein</keyword>
<evidence type="ECO:0000256" key="7">
    <source>
        <dbReference type="ARBA" id="ARBA00035112"/>
    </source>
</evidence>
<dbReference type="GO" id="GO:0043386">
    <property type="term" value="P:mycotoxin biosynthetic process"/>
    <property type="evidence" value="ECO:0007669"/>
    <property type="project" value="InterPro"/>
</dbReference>
<dbReference type="InterPro" id="IPR021765">
    <property type="entry name" value="UstYa-like"/>
</dbReference>
<keyword evidence="3" id="KW-1133">Transmembrane helix</keyword>
<comment type="subcellular location">
    <subcellularLocation>
        <location evidence="1">Membrane</location>
        <topology evidence="1">Single-pass membrane protein</topology>
    </subcellularLocation>
</comment>
<sequence>MSPISLKTTTSTPIFSNTQRGSTWRALRYCQQPAPKLNRWVLVAQCILLFVNSALISLVRSGTLSWTNNEDLLYSPLSPVITHEVKAFITHEDHLWTGPPDPKTEEKWHQVLQGFDVRVTKTDMQRLDRLEHAVEINDERGGPGLLVHPEFGAPFPTGLGANEDAGGS</sequence>
<reference evidence="8 9" key="1">
    <citation type="submission" date="2018-08" db="EMBL/GenBank/DDBJ databases">
        <title>Draft genome of the lignicolous fungus Coniochaeta pulveracea.</title>
        <authorList>
            <person name="Borstlap C.J."/>
            <person name="De Witt R.N."/>
            <person name="Botha A."/>
            <person name="Volschenk H."/>
        </authorList>
    </citation>
    <scope>NUCLEOTIDE SEQUENCE [LARGE SCALE GENOMIC DNA]</scope>
    <source>
        <strain evidence="8 9">CAB683</strain>
    </source>
</reference>
<dbReference type="EMBL" id="QVQW01000081">
    <property type="protein sequence ID" value="RKU41151.1"/>
    <property type="molecule type" value="Genomic_DNA"/>
</dbReference>
<gene>
    <name evidence="8" type="ORF">DL546_002591</name>
</gene>
<evidence type="ECO:0000256" key="1">
    <source>
        <dbReference type="ARBA" id="ARBA00004167"/>
    </source>
</evidence>
<keyword evidence="9" id="KW-1185">Reference proteome</keyword>
<dbReference type="AlphaFoldDB" id="A0A420XZQ2"/>
<name>A0A420XZQ2_9PEZI</name>
<protein>
    <submittedName>
        <fullName evidence="8">Uncharacterized protein</fullName>
    </submittedName>
</protein>
<dbReference type="OrthoDB" id="3687641at2759"/>
<dbReference type="GO" id="GO:0016020">
    <property type="term" value="C:membrane"/>
    <property type="evidence" value="ECO:0007669"/>
    <property type="project" value="UniProtKB-SubCell"/>
</dbReference>
<evidence type="ECO:0000256" key="3">
    <source>
        <dbReference type="ARBA" id="ARBA00022989"/>
    </source>
</evidence>
<comment type="similarity">
    <text evidence="7">Belongs to the ustYa family.</text>
</comment>
<dbReference type="Pfam" id="PF11807">
    <property type="entry name" value="UstYa"/>
    <property type="match status" value="1"/>
</dbReference>
<dbReference type="Proteomes" id="UP000275385">
    <property type="component" value="Unassembled WGS sequence"/>
</dbReference>
<keyword evidence="4" id="KW-0843">Virulence</keyword>
<keyword evidence="2" id="KW-0812">Transmembrane</keyword>
<accession>A0A420XZQ2</accession>
<evidence type="ECO:0000313" key="9">
    <source>
        <dbReference type="Proteomes" id="UP000275385"/>
    </source>
</evidence>
<evidence type="ECO:0000256" key="6">
    <source>
        <dbReference type="ARBA" id="ARBA00023180"/>
    </source>
</evidence>
<comment type="caution">
    <text evidence="8">The sequence shown here is derived from an EMBL/GenBank/DDBJ whole genome shotgun (WGS) entry which is preliminary data.</text>
</comment>
<evidence type="ECO:0000256" key="4">
    <source>
        <dbReference type="ARBA" id="ARBA00023026"/>
    </source>
</evidence>
<evidence type="ECO:0000256" key="2">
    <source>
        <dbReference type="ARBA" id="ARBA00022692"/>
    </source>
</evidence>
<keyword evidence="5" id="KW-0472">Membrane</keyword>
<evidence type="ECO:0000256" key="5">
    <source>
        <dbReference type="ARBA" id="ARBA00023136"/>
    </source>
</evidence>
<organism evidence="8 9">
    <name type="scientific">Coniochaeta pulveracea</name>
    <dbReference type="NCBI Taxonomy" id="177199"/>
    <lineage>
        <taxon>Eukaryota</taxon>
        <taxon>Fungi</taxon>
        <taxon>Dikarya</taxon>
        <taxon>Ascomycota</taxon>
        <taxon>Pezizomycotina</taxon>
        <taxon>Sordariomycetes</taxon>
        <taxon>Sordariomycetidae</taxon>
        <taxon>Coniochaetales</taxon>
        <taxon>Coniochaetaceae</taxon>
        <taxon>Coniochaeta</taxon>
    </lineage>
</organism>
<evidence type="ECO:0000313" key="8">
    <source>
        <dbReference type="EMBL" id="RKU41151.1"/>
    </source>
</evidence>